<reference evidence="4" key="1">
    <citation type="journal article" date="2018" name="Nat. Microbiol.">
        <title>Leveraging single-cell genomics to expand the fungal tree of life.</title>
        <authorList>
            <person name="Ahrendt S.R."/>
            <person name="Quandt C.A."/>
            <person name="Ciobanu D."/>
            <person name="Clum A."/>
            <person name="Salamov A."/>
            <person name="Andreopoulos B."/>
            <person name="Cheng J.F."/>
            <person name="Woyke T."/>
            <person name="Pelin A."/>
            <person name="Henrissat B."/>
            <person name="Reynolds N.K."/>
            <person name="Benny G.L."/>
            <person name="Smith M.E."/>
            <person name="James T.Y."/>
            <person name="Grigoriev I.V."/>
        </authorList>
    </citation>
    <scope>NUCLEOTIDE SEQUENCE [LARGE SCALE GENOMIC DNA]</scope>
</reference>
<dbReference type="InterPro" id="IPR046368">
    <property type="entry name" value="Tag1"/>
</dbReference>
<accession>A0A4P9W8N5</accession>
<feature type="chain" id="PRO_5020571871" evidence="2">
    <location>
        <begin position="19"/>
        <end position="623"/>
    </location>
</feature>
<evidence type="ECO:0000256" key="1">
    <source>
        <dbReference type="SAM" id="MobiDB-lite"/>
    </source>
</evidence>
<dbReference type="OrthoDB" id="2150703at2759"/>
<evidence type="ECO:0000256" key="2">
    <source>
        <dbReference type="SAM" id="SignalP"/>
    </source>
</evidence>
<dbReference type="AlphaFoldDB" id="A0A4P9W8N5"/>
<evidence type="ECO:0000313" key="3">
    <source>
        <dbReference type="EMBL" id="RKO88724.1"/>
    </source>
</evidence>
<feature type="region of interest" description="Disordered" evidence="1">
    <location>
        <begin position="542"/>
        <end position="604"/>
    </location>
</feature>
<dbReference type="PANTHER" id="PTHR35895:SF1">
    <property type="entry name" value="LIPID-BINDING SERUM GLYCOPROTEIN C-TERMINAL DOMAIN-CONTAINING PROTEIN"/>
    <property type="match status" value="1"/>
</dbReference>
<dbReference type="Proteomes" id="UP000269721">
    <property type="component" value="Unassembled WGS sequence"/>
</dbReference>
<feature type="compositionally biased region" description="Polar residues" evidence="1">
    <location>
        <begin position="542"/>
        <end position="566"/>
    </location>
</feature>
<name>A0A4P9W8N5_9FUNG</name>
<dbReference type="EMBL" id="KZ996522">
    <property type="protein sequence ID" value="RKO88724.1"/>
    <property type="molecule type" value="Genomic_DNA"/>
</dbReference>
<feature type="signal peptide" evidence="2">
    <location>
        <begin position="1"/>
        <end position="18"/>
    </location>
</feature>
<sequence length="623" mass="63471">MFGLASSLVTLLAASASAAVDLQWRNCAGLETMQAGRGPCLSDCTGTQVVIPGAKGVDLITGITLGQLTMTFNGGDSTDIALQAPGTAISLAIPQPLRSGAMLNFESMSSAIILQNSQSAPMATLNVENVPSSGNSVSGKLNAGIVGTAVVTSQSTMSDFIRQIAGGTGSFLIQFGGMATTTVTTATDGPSAIDRRGLLDGEDVIALNETLIVKRQASSVPFCLHYVPIPDVSAPLLGMGWFPNSFMSDVPLVVGGDPTNGIQLQLTVNLNNPSNIHLIINDAVTFDMTFNGGVVGSVHFASIDIPVGASQPAQSTFFHPASDAASQAAGAALLSGFTMGRQDMVVTITNGRTGKGSALLDGPLSQAQITIPLKTRNNLLIQSASYLLPDVRAHPLQTTGTILARNPFDTTVTITHIKSTVLVQGNQLATVDQDVSASIPAQGTASIPVNMFIGDLTPFNIAYLANLPFNSATPVDIGASVLTLSIGGYTTTLNYEQPGVPATVINRSFPSFTGPPVTGTFGTFLNAPVTPSVSPIPSLSFQTSFLPQPTGSQPFTPGEDTTSTAPAQEVPPPPFTFAPAAAPAIPTADPAAPADPAAATAPAAPVVTAAPAVPAAPAVTNSA</sequence>
<protein>
    <submittedName>
        <fullName evidence="3">Uncharacterized protein</fullName>
    </submittedName>
</protein>
<organism evidence="3 4">
    <name type="scientific">Blyttiomyces helicus</name>
    <dbReference type="NCBI Taxonomy" id="388810"/>
    <lineage>
        <taxon>Eukaryota</taxon>
        <taxon>Fungi</taxon>
        <taxon>Fungi incertae sedis</taxon>
        <taxon>Chytridiomycota</taxon>
        <taxon>Chytridiomycota incertae sedis</taxon>
        <taxon>Chytridiomycetes</taxon>
        <taxon>Chytridiomycetes incertae sedis</taxon>
        <taxon>Blyttiomyces</taxon>
    </lineage>
</organism>
<keyword evidence="2" id="KW-0732">Signal</keyword>
<dbReference type="GO" id="GO:0000329">
    <property type="term" value="C:fungal-type vacuole membrane"/>
    <property type="evidence" value="ECO:0007669"/>
    <property type="project" value="InterPro"/>
</dbReference>
<feature type="compositionally biased region" description="Low complexity" evidence="1">
    <location>
        <begin position="577"/>
        <end position="604"/>
    </location>
</feature>
<proteinExistence type="predicted"/>
<keyword evidence="4" id="KW-1185">Reference proteome</keyword>
<dbReference type="PANTHER" id="PTHR35895">
    <property type="entry name" value="CHROMOSOME 16, WHOLE GENOME SHOTGUN SEQUENCE"/>
    <property type="match status" value="1"/>
</dbReference>
<gene>
    <name evidence="3" type="ORF">BDK51DRAFT_27493</name>
</gene>
<evidence type="ECO:0000313" key="4">
    <source>
        <dbReference type="Proteomes" id="UP000269721"/>
    </source>
</evidence>